<comment type="caution">
    <text evidence="2">The sequence shown here is derived from an EMBL/GenBank/DDBJ whole genome shotgun (WGS) entry which is preliminary data.</text>
</comment>
<evidence type="ECO:0000313" key="2">
    <source>
        <dbReference type="EMBL" id="KAK7516356.1"/>
    </source>
</evidence>
<dbReference type="EMBL" id="JBBPHU010000006">
    <property type="protein sequence ID" value="KAK7516356.1"/>
    <property type="molecule type" value="Genomic_DNA"/>
</dbReference>
<name>A0ABR1KJT9_9PEZI</name>
<evidence type="ECO:0000256" key="1">
    <source>
        <dbReference type="SAM" id="MobiDB-lite"/>
    </source>
</evidence>
<gene>
    <name evidence="2" type="ORF">IWZ03DRAFT_187936</name>
</gene>
<evidence type="ECO:0000313" key="3">
    <source>
        <dbReference type="Proteomes" id="UP001363622"/>
    </source>
</evidence>
<keyword evidence="3" id="KW-1185">Reference proteome</keyword>
<dbReference type="InterPro" id="IPR025187">
    <property type="entry name" value="DUF4112"/>
</dbReference>
<dbReference type="Proteomes" id="UP001363622">
    <property type="component" value="Unassembled WGS sequence"/>
</dbReference>
<evidence type="ECO:0008006" key="4">
    <source>
        <dbReference type="Google" id="ProtNLM"/>
    </source>
</evidence>
<protein>
    <recommendedName>
        <fullName evidence="4">DUF4112 domain-containing protein</fullName>
    </recommendedName>
</protein>
<dbReference type="PANTHER" id="PTHR35519">
    <property type="entry name" value="MEMBRANE PROTEINS"/>
    <property type="match status" value="1"/>
</dbReference>
<reference evidence="2 3" key="1">
    <citation type="submission" date="2024-04" db="EMBL/GenBank/DDBJ databases">
        <title>Phyllosticta paracitricarpa is synonymous to the EU quarantine fungus P. citricarpa based on phylogenomic analyses.</title>
        <authorList>
            <consortium name="Lawrence Berkeley National Laboratory"/>
            <person name="Van Ingen-Buijs V.A."/>
            <person name="Van Westerhoven A.C."/>
            <person name="Haridas S."/>
            <person name="Skiadas P."/>
            <person name="Martin F."/>
            <person name="Groenewald J.Z."/>
            <person name="Crous P.W."/>
            <person name="Seidl M.F."/>
        </authorList>
    </citation>
    <scope>NUCLEOTIDE SEQUENCE [LARGE SCALE GENOMIC DNA]</scope>
    <source>
        <strain evidence="2 3">CBS 123371</strain>
    </source>
</reference>
<accession>A0ABR1KJT9</accession>
<dbReference type="Pfam" id="PF13430">
    <property type="entry name" value="DUF4112"/>
    <property type="match status" value="1"/>
</dbReference>
<proteinExistence type="predicted"/>
<feature type="region of interest" description="Disordered" evidence="1">
    <location>
        <begin position="171"/>
        <end position="254"/>
    </location>
</feature>
<feature type="compositionally biased region" description="Basic and acidic residues" evidence="1">
    <location>
        <begin position="230"/>
        <end position="246"/>
    </location>
</feature>
<sequence>MTTAIGKYAFKRVVTSKTKNSKNQRDPYEEWDPYYEWVRDPKSGKHKKVKKDVASYIPEHDAAILRKVRKRARLLDSCFNLGVTRAGLSSIIGLVPGVGDVSDVLLAMYIWNMCAKVDGGLSGSEHMKMAQNIAIDGAIGLVPIIGDIADTAFKANIRNLRVLEKHLEKKYGTNSKSKRHQRDDYYSDDDAASTPPHRHDRRSRRYDSMDYERSRPNSRDVTPPPRSRRRGDADRRDRYAEEDFGRRSSRRRNY</sequence>
<organism evidence="2 3">
    <name type="scientific">Phyllosticta citriasiana</name>
    <dbReference type="NCBI Taxonomy" id="595635"/>
    <lineage>
        <taxon>Eukaryota</taxon>
        <taxon>Fungi</taxon>
        <taxon>Dikarya</taxon>
        <taxon>Ascomycota</taxon>
        <taxon>Pezizomycotina</taxon>
        <taxon>Dothideomycetes</taxon>
        <taxon>Dothideomycetes incertae sedis</taxon>
        <taxon>Botryosphaeriales</taxon>
        <taxon>Phyllostictaceae</taxon>
        <taxon>Phyllosticta</taxon>
    </lineage>
</organism>
<feature type="compositionally biased region" description="Basic and acidic residues" evidence="1">
    <location>
        <begin position="205"/>
        <end position="218"/>
    </location>
</feature>
<dbReference type="PANTHER" id="PTHR35519:SF2">
    <property type="entry name" value="PH DOMAIN PROTEIN"/>
    <property type="match status" value="1"/>
</dbReference>